<gene>
    <name evidence="11" type="ORF">HK105_208581</name>
</gene>
<evidence type="ECO:0008006" key="13">
    <source>
        <dbReference type="Google" id="ProtNLM"/>
    </source>
</evidence>
<feature type="compositionally biased region" description="Polar residues" evidence="7">
    <location>
        <begin position="3182"/>
        <end position="3192"/>
    </location>
</feature>
<keyword evidence="4" id="KW-0969">Cilium</keyword>
<dbReference type="InterPro" id="IPR033305">
    <property type="entry name" value="Hydin-like"/>
</dbReference>
<evidence type="ECO:0000259" key="9">
    <source>
        <dbReference type="Pfam" id="PF23277"/>
    </source>
</evidence>
<evidence type="ECO:0000256" key="3">
    <source>
        <dbReference type="ARBA" id="ARBA00022490"/>
    </source>
</evidence>
<accession>A0ABR4MXN6</accession>
<evidence type="ECO:0000313" key="11">
    <source>
        <dbReference type="EMBL" id="KAL2911971.1"/>
    </source>
</evidence>
<evidence type="ECO:0000256" key="5">
    <source>
        <dbReference type="ARBA" id="ARBA00023273"/>
    </source>
</evidence>
<dbReference type="Pfam" id="PF22544">
    <property type="entry name" value="HYDIN_VesB_CFA65-like_Ig"/>
    <property type="match status" value="3"/>
</dbReference>
<feature type="region of interest" description="Disordered" evidence="7">
    <location>
        <begin position="2185"/>
        <end position="2224"/>
    </location>
</feature>
<evidence type="ECO:0000256" key="6">
    <source>
        <dbReference type="SAM" id="Coils"/>
    </source>
</evidence>
<feature type="region of interest" description="Disordered" evidence="7">
    <location>
        <begin position="2361"/>
        <end position="2457"/>
    </location>
</feature>
<dbReference type="Pfam" id="PF23277">
    <property type="entry name" value="Ig_Dlec1_1"/>
    <property type="match status" value="1"/>
</dbReference>
<evidence type="ECO:0000259" key="8">
    <source>
        <dbReference type="Pfam" id="PF22544"/>
    </source>
</evidence>
<feature type="compositionally biased region" description="Basic and acidic residues" evidence="7">
    <location>
        <begin position="2196"/>
        <end position="2219"/>
    </location>
</feature>
<feature type="coiled-coil region" evidence="6">
    <location>
        <begin position="2333"/>
        <end position="2360"/>
    </location>
</feature>
<feature type="domain" description="HYDIN/VesB/CFA65-like Ig-like" evidence="8">
    <location>
        <begin position="4391"/>
        <end position="4487"/>
    </location>
</feature>
<feature type="compositionally biased region" description="Basic and acidic residues" evidence="7">
    <location>
        <begin position="2361"/>
        <end position="2379"/>
    </location>
</feature>
<feature type="domain" description="CFAP74 fourth Ig-like" evidence="10">
    <location>
        <begin position="3954"/>
        <end position="4040"/>
    </location>
</feature>
<keyword evidence="6" id="KW-0175">Coiled coil</keyword>
<dbReference type="Pfam" id="PF24798">
    <property type="entry name" value="Ig-CFAP74_4th"/>
    <property type="match status" value="1"/>
</dbReference>
<keyword evidence="5" id="KW-0966">Cell projection</keyword>
<feature type="region of interest" description="Disordered" evidence="7">
    <location>
        <begin position="2072"/>
        <end position="2093"/>
    </location>
</feature>
<feature type="region of interest" description="Disordered" evidence="7">
    <location>
        <begin position="2005"/>
        <end position="2027"/>
    </location>
</feature>
<feature type="compositionally biased region" description="Basic and acidic residues" evidence="7">
    <location>
        <begin position="2426"/>
        <end position="2457"/>
    </location>
</feature>
<feature type="domain" description="HYDIN/VesB/CFA65-like Ig-like" evidence="8">
    <location>
        <begin position="171"/>
        <end position="258"/>
    </location>
</feature>
<evidence type="ECO:0000256" key="4">
    <source>
        <dbReference type="ARBA" id="ARBA00023069"/>
    </source>
</evidence>
<organism evidence="11 12">
    <name type="scientific">Polyrhizophydium stewartii</name>
    <dbReference type="NCBI Taxonomy" id="2732419"/>
    <lineage>
        <taxon>Eukaryota</taxon>
        <taxon>Fungi</taxon>
        <taxon>Fungi incertae sedis</taxon>
        <taxon>Chytridiomycota</taxon>
        <taxon>Chytridiomycota incertae sedis</taxon>
        <taxon>Chytridiomycetes</taxon>
        <taxon>Rhizophydiales</taxon>
        <taxon>Rhizophydiales incertae sedis</taxon>
        <taxon>Polyrhizophydium</taxon>
    </lineage>
</organism>
<evidence type="ECO:0000313" key="12">
    <source>
        <dbReference type="Proteomes" id="UP001527925"/>
    </source>
</evidence>
<dbReference type="Gene3D" id="2.60.40.10">
    <property type="entry name" value="Immunoglobulins"/>
    <property type="match status" value="24"/>
</dbReference>
<proteinExistence type="predicted"/>
<dbReference type="PANTHER" id="PTHR23053">
    <property type="entry name" value="DLEC1 DELETED IN LUNG AND ESOPHAGEAL CANCER 1"/>
    <property type="match status" value="1"/>
</dbReference>
<feature type="domain" description="HYDIN/VesB/CFA65-like Ig-like" evidence="8">
    <location>
        <begin position="421"/>
        <end position="520"/>
    </location>
</feature>
<comment type="caution">
    <text evidence="11">The sequence shown here is derived from an EMBL/GenBank/DDBJ whole genome shotgun (WGS) entry which is preliminary data.</text>
</comment>
<dbReference type="PANTHER" id="PTHR23053:SF0">
    <property type="entry name" value="HYDROCEPHALUS-INDUCING PROTEIN HOMOLOG"/>
    <property type="match status" value="1"/>
</dbReference>
<dbReference type="InterPro" id="IPR059041">
    <property type="entry name" value="Ig_DLEC1_1"/>
</dbReference>
<feature type="region of interest" description="Disordered" evidence="7">
    <location>
        <begin position="3182"/>
        <end position="3203"/>
    </location>
</feature>
<evidence type="ECO:0000256" key="7">
    <source>
        <dbReference type="SAM" id="MobiDB-lite"/>
    </source>
</evidence>
<dbReference type="InterPro" id="IPR027417">
    <property type="entry name" value="P-loop_NTPase"/>
</dbReference>
<feature type="compositionally biased region" description="Low complexity" evidence="7">
    <location>
        <begin position="2652"/>
        <end position="2677"/>
    </location>
</feature>
<keyword evidence="3" id="KW-0963">Cytoplasm</keyword>
<protein>
    <recommendedName>
        <fullName evidence="13">Hydrocephalus-inducing protein</fullName>
    </recommendedName>
</protein>
<dbReference type="InterPro" id="IPR056310">
    <property type="entry name" value="Ig-CFAP74_4th"/>
</dbReference>
<dbReference type="InterPro" id="IPR013783">
    <property type="entry name" value="Ig-like_fold"/>
</dbReference>
<comment type="subcellular location">
    <subcellularLocation>
        <location evidence="1">Cell projection</location>
        <location evidence="1">Cilium</location>
    </subcellularLocation>
    <subcellularLocation>
        <location evidence="2">Cytoplasm</location>
    </subcellularLocation>
</comment>
<reference evidence="11 12" key="1">
    <citation type="submission" date="2023-09" db="EMBL/GenBank/DDBJ databases">
        <title>Pangenome analysis of Batrachochytrium dendrobatidis and related Chytrids.</title>
        <authorList>
            <person name="Yacoub M.N."/>
            <person name="Stajich J.E."/>
            <person name="James T.Y."/>
        </authorList>
    </citation>
    <scope>NUCLEOTIDE SEQUENCE [LARGE SCALE GENOMIC DNA]</scope>
    <source>
        <strain evidence="11 12">JEL0888</strain>
    </source>
</reference>
<evidence type="ECO:0000256" key="2">
    <source>
        <dbReference type="ARBA" id="ARBA00004496"/>
    </source>
</evidence>
<dbReference type="Proteomes" id="UP001527925">
    <property type="component" value="Unassembled WGS sequence"/>
</dbReference>
<sequence>MADMAMSAGQRRTPRKPSEYMRERVLHPKGAPVLITDRTHVPVIVELVRDREAAMRSCEVPLDRPLFHPEPSNISLQSYLPFKTYELVINFRNMDKFARKLRLEPIDSAHFSVHGWNTNSLNSGKVAPGMEIPFIVKFKPEENVDYVCNLVCETEREKFLLPIRAIGARGVLDLPDEIVFGDCPVNYNTTKTLLVRNIGNAPAKFEVEAAAPFAVVPRSGFLEIGKSLQIDVSFFSKQTGSFESSLEFKYDSGEVVLVRAAGTSDNANIKLERSSLRMESTSITLISSKSVRIFNRSDIMLFANEMEDEHFRAKQLLLSMRDEQQERESYKAKTSSGQKSELVDLSLLVQKYKASLDGRCAAHAIAKQQHMSQTQERIIHKQTFPFDDPIFSIEPLEGVIWPVEGRATRLPLQLKGEALGPKVRFSYDLLDLESVFINTSHKYEVVLENKGEIAAHFALEPSQTLFGPKFSFSPKQGTVEPGEQRVIEISFSSDLLGQFSEEFRWNFKGTLEPVLLSFKGIVVGPTFHFKPDILDFQSIAYGFPASRSLRLYNTSHIPMSFQLRLDSAEDVARAADFRLTPESGTVPEMSFVEIDVFIQPRSIQTIAFEIIVDVEGVGRDMSRLALYAESVVPEISVVSPIVNLEDCFLCYSYHGQIGLVNNSNFPAKYELLPQEETARGVFTYTSQSFSGIIEPHSQRPIAIEVQIKRLGQVNFPVFIKIAGKESAPIAVDIAANGIGPNVRLSSSELNWGRIPVLQHTPLKLVLSNESPIMAFFNCVTLTEGSAFSVMPIQGVIQPGTSFEITVTAYLDDTLKFTDILKVSVQSDGVHEVQLVARGQGTTIVFAEGLRRVDFKDVFSNRDCSAEFVLANKGLRSQTIHWTREETRLAPNRDPSAPASQVFEAIPARFTLRPGAHQTVFIRGFSSEAAAVCEKLTCQAMIDKDPSRKTVVETIVTANFINPLIELTPNVLRFEKTHMSEEIFEVLEQSLVLRNTTTLALSLAFKCPPPFHVGIPTDGLCLGPQESIVVPVQYDSAYNASRISSREHAKLVISYQEHPQRDVVELFSEISFPNLTFSANTLKFGCVEADQEQRRMLTISNTSVLPVSYHWYFVNDPKAPSFGPVSQIFDIQPLRGELQPGEKQEVEVYFYGQVGRSFQIKALCDVAGGPKYEVALLGEASTVEFAFDKTTLSFGTMSYQSMAEQEIVLSNTGQVHFDYSVIVLPSVPLAAKIVVTPSQGSIPPKGRQRILVRFCPCVPEAVNDRFFIQIAHFEPTEIHIVGASVFPRMTIDIPRVADPKFDQYIGELARKRGMREADASEIEAEAERLVLVDKMREFVQKLADEVRQKLSLAEIQRAKFAGSVVLYHKGVVHKAAKEKRTMNLSESSHVRLSRFLCDFGTVIRNTTARRTFRIFNSGSHALSFAVDKTALTGTGFSVDPDKIKSLPHGEGIEFTAQLHARHHATDALEVDVPISITGGPTVLLSLRAAITVPEIKLSDDKIDFGEVLCGYRKTFFVHVHNPSAVACEWAALTFDEEGGTKKSKKRANPQPAREFDIVPRNGQLLPGEKSTFMVRFSPLDEKEYDITLPIKLSMNPKACMLHLLGRGIRPLITFEPDSIVVGPVLPHSDGVEARFWIQNHIKYPIEVFSIDFDQQFRDEEEILKQVQLSEAQPLFLPPREPGSALPEFIVDYVRQKAKIQSQALQTPAITGTGPAMLLHSPPAQQLALGQQTPGAQLSSAQSVQPAQAQQQAAGLQAPPMTLQLPLPSVLAMAGQPLATPLPLVQSQYFGQGQLLLQHGQLLQQPLLGQATQLTPAGVLQQLGFQQSPGMMLQSSNFPAGLLSQLRREAQDDQADGGLRRAANSDADVLDLPARLARGVMGPNMVPGGVHASGAGQPGSQDSQSAETVFSVILHGPPFCGRTTQAKRIAQHYGKAYINIDEIIEAAMPTVDASGSAIDHAMLRKDAASSRNGLTADEAGHGPAVLLAAQAQQSLLSQQQQEQQQQDFLLQHQQQEQQQQQEQPTQPLQQASAQFQLLQLLQQSQQSQQPSQQLLHELPQQQAEHALHDLQSQQLDHTQHDQLQDQMQDQLHQQLASQLPQNAALQQALQLPQLILSQQQQLEQQQQLGLQVQTQSSAGQDSQLPLPLSSLLQQQAQTQSIMTQQQEQQSQQAQMLSQQQMQSASQYHSQQLLQQASQRDRTNVHSKEGRDARDQKDEDGGPHAYDLAEEACGNIPEEVIFEIIRQRLRREGRRGYVIDGLECKYIAPIPLLRMLLKMLTERGRRVAVFHIGLDLAKIREREVMVQRILADKELEALQIRELSEEDYDQLNDQDRAAYDLAMRKYKRRAKEIEDRRRAERRHLEEDVTNRSGERRVEEDKAKGRKVRKPVGGRPTGPEKLEKAPNTSKSDGKGGKVAKAPGSPKTARKAGDRADRSNDKEQRAADKSDRVNASNAEKEGGDDVVSRFGIAEDTFLNETTFRRAETYFGTLEVFMSIMKESDKSTASKAALPVAPNPIDKKPKAAKASGVAEQAAVGATALAAAALSAAAPGQVLDADGHASDEPAVLYFDIAANAMDEDAVFKAECEHIPHQEEESHAGTDRIAPPILEQIFVPPRDRSAASMTRFFSLLPPVPASEDEEAAAQDAVPQPLPAVPAIVTSPSPAPAASSKQDSSSKTPAADQNKGDPKKAKPAVKAPDEAKPPPPEPEEDTERVVQNKFRWIFQPGERKELTLRFNPTDVGRFEQILAFETAGARGRFQLPCVGTCQYHHIVTDFRKIFGKWRRQKDEKTVLHGEYVVSTGTYEFGPLLSSKPKEKYLERFPENRATFMMINPCNCEIKIMFALRNDVKGDVFFFEPQTMDLGPGQTQTVSVWAYPRNNNHFEDTFVVSVKDNPEPYTIKLGCIGVRPELEIDKKHISFDKMLLGRSERREIRLRNQTHMSVAWKLTGVESLGEEFSITPAEGMVESFQEVAVAAEFKGIKPIVVKRPIRLEVCDAEKIGGIVQDVSIMVTAEAYDIAMDLHFPKSSDGGLEFGVLRVFEEGKQMCMIKNKGKYEVGYRFMFDDPTIAEFFVVAPTQGVLQPSDKPFHVQITFKTTTEMTIKESSSLKCVVYEPTTGEVTASIPIKINARAVFSKFSVMPVRDLNFGALVHGTKAARQITIENLGEFDFKVSIYKLLTHIVEQKSGSKPRTTSRPGKPVRTAASPPAAKVAVNRKEVVKPTDTVSFGAFSLSPTSGTVAPGAKLVITVEFHAETPGSYEEIIGLDVSDRSPADGADVLEYRLVGESCVPGINTTDFVSIFEELSVCKRLELFNSQSNVYAEEDRVFYFGAYLAGQQVPVQFKISNPFKVACDIAFSTKPRSKSKSDSSDFAFDVEPKKLTIPSHEYKCITVTFHPTSIQSYAGLFEATVENVAEGRNRTLTFELRGEGTLPRVVVDRPTLKSKSGLPLLKFKRLLVGSSQTLPLVLRNDGIIQAKFKLEWAVKDNDDIDCPLVNIYHSLRPQEVRTVDIKCRPSAVRRLEGELRLKVLDNSFEDSSIQVFGEGYIDDITFESMPEDAENEIVFADCFIGESKQMTFRMRNHCQEWIRLAVSESADFTFSPAVAHIKPHNDREITVTFSPKQPCEIQHAPLVIRATKIRLVSPQDIEWDERMKIVRWVGADGTARGPATRKVLEHLAEPIFEGLAPPSEYTMLLSAFADFSQYECDTSSVHFKSTLMFQSRVFRFSLRNPGKVMLRFTFTICNEDGSPVDAADNVPFSVTPAVGAIQANETFMIALRFSPEDVGDYRYLVVCSMPNLAKDQKLLQIPVHGTSLRPLCHFELEESDYVASERRNPDRGVTDGVPAVLEPNTKVIEFSSCGVRSKNMNRFYIVNPTNLSYEFVWSQESPKDTKVFKCFTPRGIVAPNKKSEIMFEFSPETIDIKASFESLWTFTILEHGIRIPFLLVGQAIEPNVYADHTNVNFKSVLVGRQVKEVVHLTNGELVPFAFAFSDTSFELGQQGTPVLRFSPSSGTIGPNSEIPIEIVFSPASEKTFNFNLVCNIRKKPTPVTINIKGEGYEIHDSLQTEIADGNVFELAASPAPDNMLDFGQVQLNEKRVKRVYIINSGKFNFDYAWKFAGSKTASMITITPEIGTVPRGERIFCEIAFMPTSAAAVRGVRAVCHIVNGRSYPIAISGTGTKPLIRFSDLNIDFGAEFVFRPGMTAATHALQITNSDTRDISIDIVSPDVSWMEIQRGLNTLGPEETTVYTLSFFPREQTVYSTAIKFEVNGLSTVDVAVRGEGVEHRIEADQRQLNFGALRVGHSSVRTLKLANKSKLAAQFSIGPASTIETLLSYGVHLSMYEDLTLRPKAALSVDLKFAPHRRIPAFAEELFIEAPGVSRQLAVVSGACQGVEVRLENDTLPFGAVVQRSSTMRRMQLQNIGDIGVKFFWDSQQFLPDFSISPTEGYISPGMDIPLEITFHPSEIHPDIRYENLSCNIDGVQSIYLTLTGMCIPQPQQTDAVKFASAVRSPDTKSIQLTNKTSAVWHVRPIIENDVWSGPEVIEIEPSATKSYDLTFVPLETNGSGEGGRHEGSVFFPLPDGSGILYKLYGTADKPLSAGNISREIPCKTSFTEVLSVTNWLKRPQRFKVVNEVAKPDPSVIIKGNDFVDVPPLLSKDYKLTFYSYKEGLTNLRVVFRNESTQEYQFYNLAYKSTPPGIMGYYEMTTAVRQLVTRDIAIFNPLQTPATFSGSTSNPDASVSHSFTIQPRSEGVCTIEFLPLQPRESTARVTLNSPDLGVYQYDLRLVALPAGPERSLHFKVGLGGSQIQTLRFTSYAKTRTDYTCKIDSTDFLIEKSVSAPAGKLIEPRSPVGGVEISVDITYEPSKLGDTRTQLVVSSATGGEYICPLYGHSIAPRPQGPILIKSGSSSTLPFKNMFGSSATFNFVVDNPAFIVKSAETIAPKKTIQLTIGYKQPAAAGAASGGAGAGSSLTSQGQQAGASAAKANSSRVGKLTITHASSNMSWIYYLRHVA</sequence>
<dbReference type="Gene3D" id="3.40.50.300">
    <property type="entry name" value="P-loop containing nucleotide triphosphate hydrolases"/>
    <property type="match status" value="1"/>
</dbReference>
<feature type="region of interest" description="Disordered" evidence="7">
    <location>
        <begin position="2651"/>
        <end position="2712"/>
    </location>
</feature>
<dbReference type="EMBL" id="JADGIZ020000082">
    <property type="protein sequence ID" value="KAL2911971.1"/>
    <property type="molecule type" value="Genomic_DNA"/>
</dbReference>
<dbReference type="InterPro" id="IPR053879">
    <property type="entry name" value="HYDIN_VesB_CFA65-like_Ig"/>
</dbReference>
<feature type="domain" description="Deleted in lung and esophageal cancer protein 1 Ig-like" evidence="9">
    <location>
        <begin position="67"/>
        <end position="159"/>
    </location>
</feature>
<feature type="compositionally biased region" description="Low complexity" evidence="7">
    <location>
        <begin position="2082"/>
        <end position="2093"/>
    </location>
</feature>
<dbReference type="SUPFAM" id="SSF52540">
    <property type="entry name" value="P-loop containing nucleoside triphosphate hydrolases"/>
    <property type="match status" value="2"/>
</dbReference>
<name>A0ABR4MXN6_9FUNG</name>
<keyword evidence="12" id="KW-1185">Reference proteome</keyword>
<evidence type="ECO:0000256" key="1">
    <source>
        <dbReference type="ARBA" id="ARBA00004138"/>
    </source>
</evidence>
<evidence type="ECO:0000259" key="10">
    <source>
        <dbReference type="Pfam" id="PF24798"/>
    </source>
</evidence>